<keyword evidence="1" id="KW-0805">Transcription regulation</keyword>
<comment type="caution">
    <text evidence="6">The sequence shown here is derived from an EMBL/GenBank/DDBJ whole genome shotgun (WGS) entry which is preliminary data.</text>
</comment>
<dbReference type="Proteomes" id="UP001595528">
    <property type="component" value="Unassembled WGS sequence"/>
</dbReference>
<dbReference type="InterPro" id="IPR001647">
    <property type="entry name" value="HTH_TetR"/>
</dbReference>
<dbReference type="Pfam" id="PF13305">
    <property type="entry name" value="TetR_C_33"/>
    <property type="match status" value="1"/>
</dbReference>
<evidence type="ECO:0000313" key="7">
    <source>
        <dbReference type="Proteomes" id="UP001595528"/>
    </source>
</evidence>
<evidence type="ECO:0000313" key="6">
    <source>
        <dbReference type="EMBL" id="MFC3230454.1"/>
    </source>
</evidence>
<dbReference type="InterPro" id="IPR025996">
    <property type="entry name" value="MT1864/Rv1816-like_C"/>
</dbReference>
<organism evidence="6 7">
    <name type="scientific">Marinibaculum pumilum</name>
    <dbReference type="NCBI Taxonomy" id="1766165"/>
    <lineage>
        <taxon>Bacteria</taxon>
        <taxon>Pseudomonadati</taxon>
        <taxon>Pseudomonadota</taxon>
        <taxon>Alphaproteobacteria</taxon>
        <taxon>Rhodospirillales</taxon>
        <taxon>Rhodospirillaceae</taxon>
        <taxon>Marinibaculum</taxon>
    </lineage>
</organism>
<evidence type="ECO:0000259" key="5">
    <source>
        <dbReference type="PROSITE" id="PS50977"/>
    </source>
</evidence>
<evidence type="ECO:0000256" key="1">
    <source>
        <dbReference type="ARBA" id="ARBA00023015"/>
    </source>
</evidence>
<dbReference type="PRINTS" id="PR00455">
    <property type="entry name" value="HTHTETR"/>
</dbReference>
<keyword evidence="7" id="KW-1185">Reference proteome</keyword>
<proteinExistence type="predicted"/>
<keyword evidence="2 4" id="KW-0238">DNA-binding</keyword>
<dbReference type="PANTHER" id="PTHR30055:SF220">
    <property type="entry name" value="TETR-FAMILY REGULATORY PROTEIN"/>
    <property type="match status" value="1"/>
</dbReference>
<feature type="DNA-binding region" description="H-T-H motif" evidence="4">
    <location>
        <begin position="31"/>
        <end position="50"/>
    </location>
</feature>
<name>A0ABV7L7S0_9PROT</name>
<dbReference type="InterPro" id="IPR009057">
    <property type="entry name" value="Homeodomain-like_sf"/>
</dbReference>
<dbReference type="RefSeq" id="WP_379905636.1">
    <property type="nucleotide sequence ID" value="NZ_JBHRTR010000046.1"/>
</dbReference>
<evidence type="ECO:0000256" key="2">
    <source>
        <dbReference type="ARBA" id="ARBA00023125"/>
    </source>
</evidence>
<dbReference type="InterPro" id="IPR036271">
    <property type="entry name" value="Tet_transcr_reg_TetR-rel_C_sf"/>
</dbReference>
<feature type="domain" description="HTH tetR-type" evidence="5">
    <location>
        <begin position="8"/>
        <end position="68"/>
    </location>
</feature>
<dbReference type="PANTHER" id="PTHR30055">
    <property type="entry name" value="HTH-TYPE TRANSCRIPTIONAL REGULATOR RUTR"/>
    <property type="match status" value="1"/>
</dbReference>
<protein>
    <submittedName>
        <fullName evidence="6">TetR/AcrR family transcriptional regulator</fullName>
    </submittedName>
</protein>
<evidence type="ECO:0000256" key="3">
    <source>
        <dbReference type="ARBA" id="ARBA00023163"/>
    </source>
</evidence>
<dbReference type="PROSITE" id="PS50977">
    <property type="entry name" value="HTH_TETR_2"/>
    <property type="match status" value="1"/>
</dbReference>
<dbReference type="Pfam" id="PF00440">
    <property type="entry name" value="TetR_N"/>
    <property type="match status" value="1"/>
</dbReference>
<dbReference type="EMBL" id="JBHRTR010000046">
    <property type="protein sequence ID" value="MFC3230454.1"/>
    <property type="molecule type" value="Genomic_DNA"/>
</dbReference>
<keyword evidence="3" id="KW-0804">Transcription</keyword>
<sequence length="210" mass="21716">MTKRYHHGDLRHALVAAAIGLLDQRPAAVVGLREVARAVGVSSAAPYRHFRSREDLMTAVAAEGFAALADRLRAIATGGAAAGSTAQPTAHLTALGRAYVAFALENRNLADLMFRQPGPHPGAPALATAAEAAFAPLRAAVTALCGRPARDETVGAWALVHGLSMLAADARLSGDLREPARLAQMVDRVVAAYARGIAVMPEAGGEDAVT</sequence>
<dbReference type="SUPFAM" id="SSF48498">
    <property type="entry name" value="Tetracyclin repressor-like, C-terminal domain"/>
    <property type="match status" value="1"/>
</dbReference>
<accession>A0ABV7L7S0</accession>
<reference evidence="7" key="1">
    <citation type="journal article" date="2019" name="Int. J. Syst. Evol. Microbiol.">
        <title>The Global Catalogue of Microorganisms (GCM) 10K type strain sequencing project: providing services to taxonomists for standard genome sequencing and annotation.</title>
        <authorList>
            <consortium name="The Broad Institute Genomics Platform"/>
            <consortium name="The Broad Institute Genome Sequencing Center for Infectious Disease"/>
            <person name="Wu L."/>
            <person name="Ma J."/>
        </authorList>
    </citation>
    <scope>NUCLEOTIDE SEQUENCE [LARGE SCALE GENOMIC DNA]</scope>
    <source>
        <strain evidence="7">KCTC 42964</strain>
    </source>
</reference>
<dbReference type="Gene3D" id="1.10.357.10">
    <property type="entry name" value="Tetracycline Repressor, domain 2"/>
    <property type="match status" value="1"/>
</dbReference>
<evidence type="ECO:0000256" key="4">
    <source>
        <dbReference type="PROSITE-ProRule" id="PRU00335"/>
    </source>
</evidence>
<dbReference type="SUPFAM" id="SSF46689">
    <property type="entry name" value="Homeodomain-like"/>
    <property type="match status" value="1"/>
</dbReference>
<gene>
    <name evidence="6" type="ORF">ACFOGJ_24615</name>
</gene>
<dbReference type="InterPro" id="IPR050109">
    <property type="entry name" value="HTH-type_TetR-like_transc_reg"/>
</dbReference>